<evidence type="ECO:0000313" key="1">
    <source>
        <dbReference type="EMBL" id="KAF0531746.1"/>
    </source>
</evidence>
<protein>
    <submittedName>
        <fullName evidence="1">Uncharacterized protein</fullName>
    </submittedName>
</protein>
<organism evidence="1 2">
    <name type="scientific">Gigaspora margarita</name>
    <dbReference type="NCBI Taxonomy" id="4874"/>
    <lineage>
        <taxon>Eukaryota</taxon>
        <taxon>Fungi</taxon>
        <taxon>Fungi incertae sedis</taxon>
        <taxon>Mucoromycota</taxon>
        <taxon>Glomeromycotina</taxon>
        <taxon>Glomeromycetes</taxon>
        <taxon>Diversisporales</taxon>
        <taxon>Gigasporaceae</taxon>
        <taxon>Gigaspora</taxon>
    </lineage>
</organism>
<dbReference type="EMBL" id="WTPW01000241">
    <property type="protein sequence ID" value="KAF0531746.1"/>
    <property type="molecule type" value="Genomic_DNA"/>
</dbReference>
<accession>A0A8H4ATT8</accession>
<reference evidence="1 2" key="1">
    <citation type="journal article" date="2019" name="Environ. Microbiol.">
        <title>At the nexus of three kingdoms: the genome of the mycorrhizal fungus Gigaspora margarita provides insights into plant, endobacterial and fungal interactions.</title>
        <authorList>
            <person name="Venice F."/>
            <person name="Ghignone S."/>
            <person name="Salvioli di Fossalunga A."/>
            <person name="Amselem J."/>
            <person name="Novero M."/>
            <person name="Xianan X."/>
            <person name="Sedzielewska Toro K."/>
            <person name="Morin E."/>
            <person name="Lipzen A."/>
            <person name="Grigoriev I.V."/>
            <person name="Henrissat B."/>
            <person name="Martin F.M."/>
            <person name="Bonfante P."/>
        </authorList>
    </citation>
    <scope>NUCLEOTIDE SEQUENCE [LARGE SCALE GENOMIC DNA]</scope>
    <source>
        <strain evidence="1 2">BEG34</strain>
    </source>
</reference>
<proteinExistence type="predicted"/>
<dbReference type="AlphaFoldDB" id="A0A8H4ATT8"/>
<evidence type="ECO:0000313" key="2">
    <source>
        <dbReference type="Proteomes" id="UP000439903"/>
    </source>
</evidence>
<keyword evidence="2" id="KW-1185">Reference proteome</keyword>
<name>A0A8H4ATT8_GIGMA</name>
<gene>
    <name evidence="1" type="ORF">F8M41_011776</name>
</gene>
<comment type="caution">
    <text evidence="1">The sequence shown here is derived from an EMBL/GenBank/DDBJ whole genome shotgun (WGS) entry which is preliminary data.</text>
</comment>
<dbReference type="Proteomes" id="UP000439903">
    <property type="component" value="Unassembled WGS sequence"/>
</dbReference>
<sequence>MLHRRDEKMLNQNPNERLSAEELCEVFRNWQNDEQILEELNEYVPFESEQFYIVLLKSYFNEEISENISNSDELSEILKKILDNKYSFRAKSFTTYNSTSKCLSGYNAHKYDASLDLQILQ</sequence>